<keyword evidence="5" id="KW-1133">Transmembrane helix</keyword>
<accession>A0ABQ5K1Q4</accession>
<feature type="transmembrane region" description="Helical" evidence="5">
    <location>
        <begin position="131"/>
        <end position="153"/>
    </location>
</feature>
<feature type="region of interest" description="Disordered" evidence="4">
    <location>
        <begin position="172"/>
        <end position="211"/>
    </location>
</feature>
<evidence type="ECO:0000256" key="1">
    <source>
        <dbReference type="ARBA" id="ARBA00004123"/>
    </source>
</evidence>
<dbReference type="Pfam" id="PF15985">
    <property type="entry name" value="KH_6"/>
    <property type="match status" value="1"/>
</dbReference>
<comment type="caution">
    <text evidence="7">The sequence shown here is derived from an EMBL/GenBank/DDBJ whole genome shotgun (WGS) entry which is preliminary data.</text>
</comment>
<proteinExistence type="predicted"/>
<dbReference type="InterPro" id="IPR004088">
    <property type="entry name" value="KH_dom_type_1"/>
</dbReference>
<dbReference type="SUPFAM" id="SSF54791">
    <property type="entry name" value="Eukaryotic type KH-domain (KH-domain type I)"/>
    <property type="match status" value="1"/>
</dbReference>
<dbReference type="InterPro" id="IPR036612">
    <property type="entry name" value="KH_dom_type_1_sf"/>
</dbReference>
<evidence type="ECO:0000256" key="4">
    <source>
        <dbReference type="SAM" id="MobiDB-lite"/>
    </source>
</evidence>
<evidence type="ECO:0000256" key="3">
    <source>
        <dbReference type="ARBA" id="ARBA00022884"/>
    </source>
</evidence>
<evidence type="ECO:0000313" key="8">
    <source>
        <dbReference type="Proteomes" id="UP001057375"/>
    </source>
</evidence>
<feature type="compositionally biased region" description="Low complexity" evidence="4">
    <location>
        <begin position="202"/>
        <end position="211"/>
    </location>
</feature>
<dbReference type="InterPro" id="IPR026699">
    <property type="entry name" value="Exosome_RNA_bind1/RRP40/RRP4"/>
</dbReference>
<keyword evidence="5" id="KW-0472">Membrane</keyword>
<keyword evidence="2" id="KW-0271">Exosome</keyword>
<dbReference type="EMBL" id="BQXS01012595">
    <property type="protein sequence ID" value="GKT25581.1"/>
    <property type="molecule type" value="Genomic_DNA"/>
</dbReference>
<organism evidence="7 8">
    <name type="scientific">Aduncisulcus paluster</name>
    <dbReference type="NCBI Taxonomy" id="2918883"/>
    <lineage>
        <taxon>Eukaryota</taxon>
        <taxon>Metamonada</taxon>
        <taxon>Carpediemonas-like organisms</taxon>
        <taxon>Aduncisulcus</taxon>
    </lineage>
</organism>
<comment type="subcellular location">
    <subcellularLocation>
        <location evidence="1">Nucleus</location>
    </subcellularLocation>
</comment>
<evidence type="ECO:0000259" key="6">
    <source>
        <dbReference type="Pfam" id="PF15985"/>
    </source>
</evidence>
<gene>
    <name evidence="7" type="ORF">ADUPG1_013090</name>
</gene>
<feature type="domain" description="K Homology" evidence="6">
    <location>
        <begin position="104"/>
        <end position="137"/>
    </location>
</feature>
<evidence type="ECO:0000256" key="5">
    <source>
        <dbReference type="SAM" id="Phobius"/>
    </source>
</evidence>
<keyword evidence="8" id="KW-1185">Reference proteome</keyword>
<dbReference type="PANTHER" id="PTHR21321">
    <property type="entry name" value="PNAS-3 RELATED"/>
    <property type="match status" value="1"/>
</dbReference>
<evidence type="ECO:0000256" key="2">
    <source>
        <dbReference type="ARBA" id="ARBA00022835"/>
    </source>
</evidence>
<dbReference type="Gene3D" id="2.40.50.140">
    <property type="entry name" value="Nucleic acid-binding proteins"/>
    <property type="match status" value="1"/>
</dbReference>
<feature type="compositionally biased region" description="Basic and acidic residues" evidence="4">
    <location>
        <begin position="175"/>
        <end position="185"/>
    </location>
</feature>
<keyword evidence="5" id="KW-0812">Transmembrane</keyword>
<dbReference type="InterPro" id="IPR012340">
    <property type="entry name" value="NA-bd_OB-fold"/>
</dbReference>
<evidence type="ECO:0000313" key="7">
    <source>
        <dbReference type="EMBL" id="GKT25581.1"/>
    </source>
</evidence>
<dbReference type="Proteomes" id="UP001057375">
    <property type="component" value="Unassembled WGS sequence"/>
</dbReference>
<keyword evidence="3" id="KW-0694">RNA-binding</keyword>
<name>A0ABQ5K1Q4_9EUKA</name>
<dbReference type="Pfam" id="PF21262">
    <property type="entry name" value="RRP40_S1"/>
    <property type="match status" value="1"/>
</dbReference>
<dbReference type="PANTHER" id="PTHR21321:SF1">
    <property type="entry name" value="EXOSOME COMPLEX COMPONENT RRP40"/>
    <property type="match status" value="1"/>
</dbReference>
<dbReference type="SUPFAM" id="SSF50249">
    <property type="entry name" value="Nucleic acid-binding proteins"/>
    <property type="match status" value="1"/>
</dbReference>
<reference evidence="7" key="1">
    <citation type="submission" date="2022-03" db="EMBL/GenBank/DDBJ databases">
        <title>Draft genome sequence of Aduncisulcus paluster, a free-living microaerophilic Fornicata.</title>
        <authorList>
            <person name="Yuyama I."/>
            <person name="Kume K."/>
            <person name="Tamura T."/>
            <person name="Inagaki Y."/>
            <person name="Hashimoto T."/>
        </authorList>
    </citation>
    <scope>NUCLEOTIDE SEQUENCE</scope>
    <source>
        <strain evidence="7">NY0171</strain>
    </source>
</reference>
<sequence>MGVYVPRIHECVVGKIVGDYREHFLVDIGAVDKAYLSKLAHREATRRNRLNYKHGELIYARITSWDIRMGCEISCTDFLGESDIMGVLKGGITQEIDSTDAKLLASSHEGSKFLSLLAEYFPFEIAIGANGLIWINSISCSASIILITVIKLFRKTKMKDIATILSKATEITTAESEKQEDRSTEESSEESIEESSEKSSNKEVSTSESKE</sequence>
<dbReference type="Gene3D" id="3.30.1370.10">
    <property type="entry name" value="K Homology domain, type 1"/>
    <property type="match status" value="1"/>
</dbReference>
<protein>
    <submittedName>
        <fullName evidence="7">Exosome complex RNA-binding protein 1/RRP40/RRP4 like protein</fullName>
    </submittedName>
</protein>